<evidence type="ECO:0000313" key="2">
    <source>
        <dbReference type="Proteomes" id="UP000242715"/>
    </source>
</evidence>
<gene>
    <name evidence="1" type="ORF">TSUD_407380</name>
</gene>
<keyword evidence="2" id="KW-1185">Reference proteome</keyword>
<name>A0A2Z6NZ30_TRISU</name>
<protein>
    <submittedName>
        <fullName evidence="1">Uncharacterized protein</fullName>
    </submittedName>
</protein>
<dbReference type="Proteomes" id="UP000242715">
    <property type="component" value="Unassembled WGS sequence"/>
</dbReference>
<dbReference type="EMBL" id="DF974567">
    <property type="protein sequence ID" value="GAU49451.1"/>
    <property type="molecule type" value="Genomic_DNA"/>
</dbReference>
<organism evidence="1 2">
    <name type="scientific">Trifolium subterraneum</name>
    <name type="common">Subterranean clover</name>
    <dbReference type="NCBI Taxonomy" id="3900"/>
    <lineage>
        <taxon>Eukaryota</taxon>
        <taxon>Viridiplantae</taxon>
        <taxon>Streptophyta</taxon>
        <taxon>Embryophyta</taxon>
        <taxon>Tracheophyta</taxon>
        <taxon>Spermatophyta</taxon>
        <taxon>Magnoliopsida</taxon>
        <taxon>eudicotyledons</taxon>
        <taxon>Gunneridae</taxon>
        <taxon>Pentapetalae</taxon>
        <taxon>rosids</taxon>
        <taxon>fabids</taxon>
        <taxon>Fabales</taxon>
        <taxon>Fabaceae</taxon>
        <taxon>Papilionoideae</taxon>
        <taxon>50 kb inversion clade</taxon>
        <taxon>NPAAA clade</taxon>
        <taxon>Hologalegina</taxon>
        <taxon>IRL clade</taxon>
        <taxon>Trifolieae</taxon>
        <taxon>Trifolium</taxon>
    </lineage>
</organism>
<dbReference type="AlphaFoldDB" id="A0A2Z6NZ30"/>
<dbReference type="OrthoDB" id="1727863at2759"/>
<reference evidence="2" key="1">
    <citation type="journal article" date="2017" name="Front. Plant Sci.">
        <title>Climate Clever Clovers: New Paradigm to Reduce the Environmental Footprint of Ruminants by Breeding Low Methanogenic Forages Utilizing Haplotype Variation.</title>
        <authorList>
            <person name="Kaur P."/>
            <person name="Appels R."/>
            <person name="Bayer P.E."/>
            <person name="Keeble-Gagnere G."/>
            <person name="Wang J."/>
            <person name="Hirakawa H."/>
            <person name="Shirasawa K."/>
            <person name="Vercoe P."/>
            <person name="Stefanova K."/>
            <person name="Durmic Z."/>
            <person name="Nichols P."/>
            <person name="Revell C."/>
            <person name="Isobe S.N."/>
            <person name="Edwards D."/>
            <person name="Erskine W."/>
        </authorList>
    </citation>
    <scope>NUCLEOTIDE SEQUENCE [LARGE SCALE GENOMIC DNA]</scope>
    <source>
        <strain evidence="2">cv. Daliak</strain>
    </source>
</reference>
<proteinExistence type="predicted"/>
<evidence type="ECO:0000313" key="1">
    <source>
        <dbReference type="EMBL" id="GAU49451.1"/>
    </source>
</evidence>
<sequence>MDRYYPLHLQLNPSKIRDITKHLCTTAEVKFYLNNLLESSRSANYLKPNKNCNLTSWVSGCEPGWACSVSCQKTDLRNLKEIPARTSNCQSCCEGFVFTLKPVSNTFIFFGSGNIVLEACPLGSHCSLVAVDLCLGCFKLSSCDSNTATQNMQAYGILLIIVGGIYNCSDPVLTTRERRMTKSRDAAARNARKTANARQRWKSAKDVKKTEERANVHLSLSLLARLELDQRPHTLPPHHATAYLALTGKAATTTTFFSLLDQLLFALLLNGACHQWL</sequence>
<accession>A0A2Z6NZ30</accession>